<comment type="caution">
    <text evidence="1">The sequence shown here is derived from an EMBL/GenBank/DDBJ whole genome shotgun (WGS) entry which is preliminary data.</text>
</comment>
<sequence length="121" mass="12601">MALAVSLLALFGHAAMLHSETHRSHHHSHALLSEVGGAFAVNVNHAHLFSGSLTECHDVLASAVLPRTGATLVDLGVAVAMVAIIASLASRVAASVRGPPEFPPAALAGQDLLRRFCLSRR</sequence>
<proteinExistence type="predicted"/>
<dbReference type="Pfam" id="PF26327">
    <property type="entry name" value="LpqS"/>
    <property type="match status" value="1"/>
</dbReference>
<accession>A0A0Q2QM45</accession>
<reference evidence="1 2" key="1">
    <citation type="submission" date="2015-10" db="EMBL/GenBank/DDBJ databases">
        <title>Mycobacterium gordonae draft genome assembly.</title>
        <authorList>
            <person name="Ustinova V."/>
            <person name="Smirnova T."/>
            <person name="Blagodatskikh K."/>
            <person name="Varlamov D."/>
            <person name="Larionova E."/>
            <person name="Chernousova L."/>
        </authorList>
    </citation>
    <scope>NUCLEOTIDE SEQUENCE [LARGE SCALE GENOMIC DNA]</scope>
    <source>
        <strain evidence="1 2">CTRI 14-8773</strain>
    </source>
</reference>
<name>A0A0Q2QM45_MYCGO</name>
<dbReference type="AlphaFoldDB" id="A0A0Q2QM45"/>
<dbReference type="Proteomes" id="UP000051677">
    <property type="component" value="Unassembled WGS sequence"/>
</dbReference>
<dbReference type="EMBL" id="LKTM01000003">
    <property type="protein sequence ID" value="KQH80893.1"/>
    <property type="molecule type" value="Genomic_DNA"/>
</dbReference>
<protein>
    <submittedName>
        <fullName evidence="1">Uncharacterized protein</fullName>
    </submittedName>
</protein>
<organism evidence="1 2">
    <name type="scientific">Mycobacterium gordonae</name>
    <dbReference type="NCBI Taxonomy" id="1778"/>
    <lineage>
        <taxon>Bacteria</taxon>
        <taxon>Bacillati</taxon>
        <taxon>Actinomycetota</taxon>
        <taxon>Actinomycetes</taxon>
        <taxon>Mycobacteriales</taxon>
        <taxon>Mycobacteriaceae</taxon>
        <taxon>Mycobacterium</taxon>
    </lineage>
</organism>
<evidence type="ECO:0000313" key="2">
    <source>
        <dbReference type="Proteomes" id="UP000051677"/>
    </source>
</evidence>
<dbReference type="InterPro" id="IPR058714">
    <property type="entry name" value="LpqS"/>
</dbReference>
<gene>
    <name evidence="1" type="ORF">AO501_31790</name>
</gene>
<evidence type="ECO:0000313" key="1">
    <source>
        <dbReference type="EMBL" id="KQH80893.1"/>
    </source>
</evidence>